<feature type="compositionally biased region" description="Pro residues" evidence="1">
    <location>
        <begin position="198"/>
        <end position="217"/>
    </location>
</feature>
<reference evidence="2 3" key="1">
    <citation type="submission" date="2019-08" db="EMBL/GenBank/DDBJ databases">
        <authorList>
            <person name="Peeters C."/>
        </authorList>
    </citation>
    <scope>NUCLEOTIDE SEQUENCE [LARGE SCALE GENOMIC DNA]</scope>
    <source>
        <strain evidence="2 3">LMG 31109</strain>
    </source>
</reference>
<proteinExistence type="predicted"/>
<dbReference type="AlphaFoldDB" id="A0A5E4V3A0"/>
<dbReference type="Proteomes" id="UP000367825">
    <property type="component" value="Unassembled WGS sequence"/>
</dbReference>
<dbReference type="OrthoDB" id="8945370at2"/>
<evidence type="ECO:0000256" key="1">
    <source>
        <dbReference type="SAM" id="MobiDB-lite"/>
    </source>
</evidence>
<accession>A0A5E4V3A0</accession>
<gene>
    <name evidence="2" type="ORF">PNO31109_02384</name>
</gene>
<feature type="region of interest" description="Disordered" evidence="1">
    <location>
        <begin position="193"/>
        <end position="221"/>
    </location>
</feature>
<organism evidence="2 3">
    <name type="scientific">Pandoraea nosoerga</name>
    <dbReference type="NCBI Taxonomy" id="2508296"/>
    <lineage>
        <taxon>Bacteria</taxon>
        <taxon>Pseudomonadati</taxon>
        <taxon>Pseudomonadota</taxon>
        <taxon>Betaproteobacteria</taxon>
        <taxon>Burkholderiales</taxon>
        <taxon>Burkholderiaceae</taxon>
        <taxon>Pandoraea</taxon>
    </lineage>
</organism>
<keyword evidence="3" id="KW-1185">Reference proteome</keyword>
<dbReference type="RefSeq" id="WP_150555735.1">
    <property type="nucleotide sequence ID" value="NZ_CABPSC010000008.1"/>
</dbReference>
<evidence type="ECO:0000313" key="2">
    <source>
        <dbReference type="EMBL" id="VVE06273.1"/>
    </source>
</evidence>
<dbReference type="EMBL" id="CABPSC010000008">
    <property type="protein sequence ID" value="VVE06273.1"/>
    <property type="molecule type" value="Genomic_DNA"/>
</dbReference>
<name>A0A5E4V3A0_9BURK</name>
<evidence type="ECO:0000313" key="3">
    <source>
        <dbReference type="Proteomes" id="UP000367825"/>
    </source>
</evidence>
<sequence length="299" mass="31320">MTNDLGVFSITTCQTPFNVSPGQSGSGASAALLDEAMLGLAPAGGAHGGFKMRASDTVLPIFTHARLTALTQHFITASAHTTIFALARASEALDAGSNHKTLTLEHRAASVGTGVLCASAALDFLTAVGTFLNRSKSAKDIKDAQWLPSLAGLSATLRPFTDHFKTLQNGISNVALFSAVGSIGALWATRESLREPPTHPSPAPEPTPASTPMPDVPAPSASNRLEYAQLGAAIASTTLRAVMPPIVSTCITLDEAKRKRHEYELRDGPNGLHVAHAEAPVTLTRFTRDDTPPILGNWA</sequence>
<protein>
    <submittedName>
        <fullName evidence="2">Uncharacterized protein</fullName>
    </submittedName>
</protein>